<dbReference type="EMBL" id="AP024849">
    <property type="protein sequence ID" value="BCZ46852.1"/>
    <property type="molecule type" value="Genomic_DNA"/>
</dbReference>
<sequence>MVENIVLSTLVINPLFIIHYTPIILNIESNVYNIIINYNYAIHENAEKHTP</sequence>
<accession>A0ABN6IXK4</accession>
<name>A0ABN6IXK4_9CLOT</name>
<evidence type="ECO:0000313" key="1">
    <source>
        <dbReference type="EMBL" id="BCZ46852.1"/>
    </source>
</evidence>
<proteinExistence type="predicted"/>
<keyword evidence="2" id="KW-1185">Reference proteome</keyword>
<reference evidence="2" key="1">
    <citation type="submission" date="2021-07" db="EMBL/GenBank/DDBJ databases">
        <title>Complete genome sequencing of a Clostridium isolate.</title>
        <authorList>
            <person name="Ueki A."/>
            <person name="Tonouchi A."/>
        </authorList>
    </citation>
    <scope>NUCLEOTIDE SEQUENCE [LARGE SCALE GENOMIC DNA]</scope>
    <source>
        <strain evidence="2">C5S11</strain>
    </source>
</reference>
<evidence type="ECO:0000313" key="2">
    <source>
        <dbReference type="Proteomes" id="UP000824633"/>
    </source>
</evidence>
<dbReference type="Proteomes" id="UP000824633">
    <property type="component" value="Chromosome"/>
</dbReference>
<gene>
    <name evidence="1" type="ORF">psyc5s11_29190</name>
</gene>
<protein>
    <submittedName>
        <fullName evidence="1">Uncharacterized protein</fullName>
    </submittedName>
</protein>
<organism evidence="1 2">
    <name type="scientific">Clostridium gelidum</name>
    <dbReference type="NCBI Taxonomy" id="704125"/>
    <lineage>
        <taxon>Bacteria</taxon>
        <taxon>Bacillati</taxon>
        <taxon>Bacillota</taxon>
        <taxon>Clostridia</taxon>
        <taxon>Eubacteriales</taxon>
        <taxon>Clostridiaceae</taxon>
        <taxon>Clostridium</taxon>
    </lineage>
</organism>